<dbReference type="GO" id="GO:0005524">
    <property type="term" value="F:ATP binding"/>
    <property type="evidence" value="ECO:0007669"/>
    <property type="project" value="UniProtKB-KW"/>
</dbReference>
<name>A0A9N9JD34_9GLOM</name>
<dbReference type="Pfam" id="PF16575">
    <property type="entry name" value="CLP1_P"/>
    <property type="match status" value="1"/>
</dbReference>
<dbReference type="GO" id="GO:0051731">
    <property type="term" value="F:polynucleotide 5'-hydroxyl-kinase activity"/>
    <property type="evidence" value="ECO:0007669"/>
    <property type="project" value="InterPro"/>
</dbReference>
<keyword evidence="7" id="KW-0067">ATP-binding</keyword>
<dbReference type="OrthoDB" id="2405412at2759"/>
<keyword evidence="6" id="KW-0418">Kinase</keyword>
<evidence type="ECO:0000256" key="2">
    <source>
        <dbReference type="ARBA" id="ARBA00018706"/>
    </source>
</evidence>
<evidence type="ECO:0000256" key="6">
    <source>
        <dbReference type="ARBA" id="ARBA00022777"/>
    </source>
</evidence>
<proteinExistence type="inferred from homology"/>
<dbReference type="InterPro" id="IPR027417">
    <property type="entry name" value="P-loop_NTPase"/>
</dbReference>
<comment type="caution">
    <text evidence="9">The sequence shown here is derived from an EMBL/GenBank/DDBJ whole genome shotgun (WGS) entry which is preliminary data.</text>
</comment>
<protein>
    <recommendedName>
        <fullName evidence="3">Polynucleotide 5'-hydroxyl-kinase GRC3</fullName>
    </recommendedName>
    <alternativeName>
        <fullName evidence="2">Polynucleotide 5'-hydroxyl-kinase grc3</fullName>
    </alternativeName>
</protein>
<sequence>MGHRLHGGSTLQDSMEFMEGTAILNYNDDLIFYPVYSPKTHALVSIESVEKRENTPIFSNRGIKASANIKETINDLLIKSRLVKKNFDTILAFREMTWCGIQGIEKISSSCFKGIFTAEHVNSFRNNQSDETIFIKRNLFQISGFYPIFEVISGLTSLQISDSWLNASNQLAIDVVNYNVPPIAVICGHRNVGKSTFARYLLNNMLNFCPKVAYIESDVGQSEFTPSGSVSLNILNSPIFGPPFTHIQQPYRSYYIGSNTPLDDPDYYLDCLRELVIVYRRDIACGPDFGMHVDEEVQRIPLILNTHGWIKGMGYDLILRILDFTRPTHLFQFYSSIHSYQNLPPFPTSVISPPNEDPPKIALVETIDPSEISTKYTAADHRTLALLSYFYSTPAMLTKQENTKWWQFDKPLIHHSPWCLDWTKGLTKGVFVFSGDVPWSQLLYVLNGSIVGLVGNLLDVDESFEIVDGSETSQGKGISIQPPRYFPCPNYPPPDPSEYTFLGLAIIRSIDPVAHTFHILTPLSYVELQKTSLIVKGSLDLPTCFMLDHSNNISTGVCGVPWKRVPYMNLEAREGVGNAAQRVRRRSKNKE</sequence>
<dbReference type="SUPFAM" id="SSF52540">
    <property type="entry name" value="P-loop containing nucleoside triphosphate hydrolases"/>
    <property type="match status" value="1"/>
</dbReference>
<dbReference type="InterPro" id="IPR032319">
    <property type="entry name" value="CLP1_P"/>
</dbReference>
<dbReference type="PANTHER" id="PTHR12755:SF3">
    <property type="entry name" value="POLYNUCLEOTIDE 5'-HYDROXYL-KINASE NOL9"/>
    <property type="match status" value="1"/>
</dbReference>
<keyword evidence="5" id="KW-0547">Nucleotide-binding</keyword>
<evidence type="ECO:0000313" key="9">
    <source>
        <dbReference type="EMBL" id="CAG8773563.1"/>
    </source>
</evidence>
<feature type="domain" description="Clp1 P-loop" evidence="8">
    <location>
        <begin position="188"/>
        <end position="343"/>
    </location>
</feature>
<evidence type="ECO:0000313" key="10">
    <source>
        <dbReference type="Proteomes" id="UP000789759"/>
    </source>
</evidence>
<gene>
    <name evidence="9" type="ORF">CPELLU_LOCUS15992</name>
</gene>
<evidence type="ECO:0000256" key="3">
    <source>
        <dbReference type="ARBA" id="ARBA00019824"/>
    </source>
</evidence>
<dbReference type="InterPro" id="IPR045116">
    <property type="entry name" value="Clp1/Grc3"/>
</dbReference>
<accession>A0A9N9JD34</accession>
<dbReference type="Gene3D" id="3.40.50.300">
    <property type="entry name" value="P-loop containing nucleotide triphosphate hydrolases"/>
    <property type="match status" value="1"/>
</dbReference>
<reference evidence="9" key="1">
    <citation type="submission" date="2021-06" db="EMBL/GenBank/DDBJ databases">
        <authorList>
            <person name="Kallberg Y."/>
            <person name="Tangrot J."/>
            <person name="Rosling A."/>
        </authorList>
    </citation>
    <scope>NUCLEOTIDE SEQUENCE</scope>
    <source>
        <strain evidence="9">FL966</strain>
    </source>
</reference>
<dbReference type="PANTHER" id="PTHR12755">
    <property type="entry name" value="CLEAVAGE/POLYADENYLATION FACTOR IA SUBUNIT CLP1P"/>
    <property type="match status" value="1"/>
</dbReference>
<evidence type="ECO:0000256" key="5">
    <source>
        <dbReference type="ARBA" id="ARBA00022741"/>
    </source>
</evidence>
<keyword evidence="10" id="KW-1185">Reference proteome</keyword>
<evidence type="ECO:0000259" key="8">
    <source>
        <dbReference type="Pfam" id="PF16575"/>
    </source>
</evidence>
<dbReference type="EMBL" id="CAJVQA010022387">
    <property type="protein sequence ID" value="CAG8773563.1"/>
    <property type="molecule type" value="Genomic_DNA"/>
</dbReference>
<keyword evidence="4" id="KW-0808">Transferase</keyword>
<evidence type="ECO:0000256" key="7">
    <source>
        <dbReference type="ARBA" id="ARBA00022840"/>
    </source>
</evidence>
<dbReference type="AlphaFoldDB" id="A0A9N9JD34"/>
<evidence type="ECO:0000256" key="4">
    <source>
        <dbReference type="ARBA" id="ARBA00022679"/>
    </source>
</evidence>
<organism evidence="9 10">
    <name type="scientific">Cetraspora pellucida</name>
    <dbReference type="NCBI Taxonomy" id="1433469"/>
    <lineage>
        <taxon>Eukaryota</taxon>
        <taxon>Fungi</taxon>
        <taxon>Fungi incertae sedis</taxon>
        <taxon>Mucoromycota</taxon>
        <taxon>Glomeromycotina</taxon>
        <taxon>Glomeromycetes</taxon>
        <taxon>Diversisporales</taxon>
        <taxon>Gigasporaceae</taxon>
        <taxon>Cetraspora</taxon>
    </lineage>
</organism>
<dbReference type="Proteomes" id="UP000789759">
    <property type="component" value="Unassembled WGS sequence"/>
</dbReference>
<dbReference type="GO" id="GO:0000448">
    <property type="term" value="P:cleavage in ITS2 between 5.8S rRNA and LSU-rRNA of tricistronic rRNA transcript (SSU-rRNA, 5.8S rRNA, LSU-rRNA)"/>
    <property type="evidence" value="ECO:0007669"/>
    <property type="project" value="TreeGrafter"/>
</dbReference>
<comment type="similarity">
    <text evidence="1">Belongs to the Clp1 family. NOL9/GRC3 subfamily.</text>
</comment>
<evidence type="ECO:0000256" key="1">
    <source>
        <dbReference type="ARBA" id="ARBA00011003"/>
    </source>
</evidence>
<dbReference type="GO" id="GO:0005634">
    <property type="term" value="C:nucleus"/>
    <property type="evidence" value="ECO:0007669"/>
    <property type="project" value="TreeGrafter"/>
</dbReference>